<reference evidence="1 2" key="1">
    <citation type="submission" date="2019-01" db="EMBL/GenBank/DDBJ databases">
        <title>Draft genome sequences of three monokaryotic isolates of the white-rot basidiomycete fungus Dichomitus squalens.</title>
        <authorList>
            <consortium name="DOE Joint Genome Institute"/>
            <person name="Lopez S.C."/>
            <person name="Andreopoulos B."/>
            <person name="Pangilinan J."/>
            <person name="Lipzen A."/>
            <person name="Riley R."/>
            <person name="Ahrendt S."/>
            <person name="Ng V."/>
            <person name="Barry K."/>
            <person name="Daum C."/>
            <person name="Grigoriev I.V."/>
            <person name="Hilden K.S."/>
            <person name="Makela M.R."/>
            <person name="de Vries R.P."/>
        </authorList>
    </citation>
    <scope>NUCLEOTIDE SEQUENCE [LARGE SCALE GENOMIC DNA]</scope>
    <source>
        <strain evidence="1 2">CBS 464.89</strain>
    </source>
</reference>
<organism evidence="1 2">
    <name type="scientific">Dichomitus squalens</name>
    <dbReference type="NCBI Taxonomy" id="114155"/>
    <lineage>
        <taxon>Eukaryota</taxon>
        <taxon>Fungi</taxon>
        <taxon>Dikarya</taxon>
        <taxon>Basidiomycota</taxon>
        <taxon>Agaricomycotina</taxon>
        <taxon>Agaricomycetes</taxon>
        <taxon>Polyporales</taxon>
        <taxon>Polyporaceae</taxon>
        <taxon>Dichomitus</taxon>
    </lineage>
</organism>
<dbReference type="Proteomes" id="UP000292082">
    <property type="component" value="Unassembled WGS sequence"/>
</dbReference>
<proteinExistence type="predicted"/>
<evidence type="ECO:0000313" key="1">
    <source>
        <dbReference type="EMBL" id="TBU65373.1"/>
    </source>
</evidence>
<sequence length="89" mass="9793">MLQLLGLREFLPGHTLVQVLTHQLPRATFPRTAPSRSAVRATPAGLRGTFPATVLTTRLRLLPLRAPEELFDFCITIVAAVFFVVGCHV</sequence>
<gene>
    <name evidence="1" type="ORF">BD310DRAFT_5748</name>
</gene>
<keyword evidence="2" id="KW-1185">Reference proteome</keyword>
<accession>A0A4Q9QC98</accession>
<protein>
    <submittedName>
        <fullName evidence="1">Uncharacterized protein</fullName>
    </submittedName>
</protein>
<dbReference type="AlphaFoldDB" id="A0A4Q9QC98"/>
<dbReference type="EMBL" id="ML145084">
    <property type="protein sequence ID" value="TBU65373.1"/>
    <property type="molecule type" value="Genomic_DNA"/>
</dbReference>
<evidence type="ECO:0000313" key="2">
    <source>
        <dbReference type="Proteomes" id="UP000292082"/>
    </source>
</evidence>
<name>A0A4Q9QC98_9APHY</name>